<protein>
    <submittedName>
        <fullName evidence="7">ABC transporter substrate-binding protein</fullName>
    </submittedName>
</protein>
<accession>A0A8J3B8Y9</accession>
<dbReference type="RefSeq" id="WP_229784259.1">
    <property type="nucleotide sequence ID" value="NZ_BMQB01000009.1"/>
</dbReference>
<feature type="signal peptide" evidence="5">
    <location>
        <begin position="1"/>
        <end position="28"/>
    </location>
</feature>
<comment type="caution">
    <text evidence="7">The sequence shown here is derived from an EMBL/GenBank/DDBJ whole genome shotgun (WGS) entry which is preliminary data.</text>
</comment>
<evidence type="ECO:0000256" key="1">
    <source>
        <dbReference type="ARBA" id="ARBA00004196"/>
    </source>
</evidence>
<dbReference type="CDD" id="cd01146">
    <property type="entry name" value="FhuD"/>
    <property type="match status" value="1"/>
</dbReference>
<dbReference type="InterPro" id="IPR002491">
    <property type="entry name" value="ABC_transptr_periplasmic_BD"/>
</dbReference>
<dbReference type="EMBL" id="BMQB01000009">
    <property type="protein sequence ID" value="GGK04052.1"/>
    <property type="molecule type" value="Genomic_DNA"/>
</dbReference>
<proteinExistence type="inferred from homology"/>
<name>A0A8J3B8Y9_9ACTN</name>
<dbReference type="GO" id="GO:1901678">
    <property type="term" value="P:iron coordination entity transport"/>
    <property type="evidence" value="ECO:0007669"/>
    <property type="project" value="UniProtKB-ARBA"/>
</dbReference>
<dbReference type="PANTHER" id="PTHR30532">
    <property type="entry name" value="IRON III DICITRATE-BINDING PERIPLASMIC PROTEIN"/>
    <property type="match status" value="1"/>
</dbReference>
<dbReference type="Proteomes" id="UP000649739">
    <property type="component" value="Unassembled WGS sequence"/>
</dbReference>
<dbReference type="Gene3D" id="3.40.50.1980">
    <property type="entry name" value="Nitrogenase molybdenum iron protein domain"/>
    <property type="match status" value="2"/>
</dbReference>
<dbReference type="GO" id="GO:0030288">
    <property type="term" value="C:outer membrane-bounded periplasmic space"/>
    <property type="evidence" value="ECO:0007669"/>
    <property type="project" value="TreeGrafter"/>
</dbReference>
<evidence type="ECO:0000256" key="3">
    <source>
        <dbReference type="ARBA" id="ARBA00022448"/>
    </source>
</evidence>
<evidence type="ECO:0000313" key="7">
    <source>
        <dbReference type="EMBL" id="GGK04052.1"/>
    </source>
</evidence>
<reference evidence="7" key="1">
    <citation type="journal article" date="2014" name="Int. J. Syst. Evol. Microbiol.">
        <title>Complete genome sequence of Corynebacterium casei LMG S-19264T (=DSM 44701T), isolated from a smear-ripened cheese.</title>
        <authorList>
            <consortium name="US DOE Joint Genome Institute (JGI-PGF)"/>
            <person name="Walter F."/>
            <person name="Albersmeier A."/>
            <person name="Kalinowski J."/>
            <person name="Ruckert C."/>
        </authorList>
    </citation>
    <scope>NUCLEOTIDE SEQUENCE</scope>
    <source>
        <strain evidence="7">JCM 3090</strain>
    </source>
</reference>
<evidence type="ECO:0000259" key="6">
    <source>
        <dbReference type="PROSITE" id="PS50983"/>
    </source>
</evidence>
<sequence>MFPHPPVRLVAIAVAGALALTGCGGDSASSGTPAAATRTITDATGAQLTVPTQPKNVVALAETDLDAAIALGVTPVGASKSRQGDSVAGYLAGKVPGVKLVGEITEPDPEAIAALNPKPDLILYGHFLPPDPAQLKDLNAIAPTVVTSLVADDWKKSLKGVADALNLEAKGTEVLASYDKQLGEVKTAVAPRASAKVSLVRWNPQGPSYLQKQHFASTVVAELGLARPAGQLTEGTGPSQPVSLEKLDVLDGDYLFLGTLNNDGVAALAQAEKNPAWNKLAVVAGKKVVTVDGVPWTSRGGPVAAGIVLDDVRKALTAG</sequence>
<feature type="domain" description="Fe/B12 periplasmic-binding" evidence="6">
    <location>
        <begin position="56"/>
        <end position="319"/>
    </location>
</feature>
<evidence type="ECO:0000256" key="2">
    <source>
        <dbReference type="ARBA" id="ARBA00008814"/>
    </source>
</evidence>
<evidence type="ECO:0000256" key="5">
    <source>
        <dbReference type="SAM" id="SignalP"/>
    </source>
</evidence>
<dbReference type="Pfam" id="PF01497">
    <property type="entry name" value="Peripla_BP_2"/>
    <property type="match status" value="1"/>
</dbReference>
<dbReference type="SUPFAM" id="SSF53807">
    <property type="entry name" value="Helical backbone' metal receptor"/>
    <property type="match status" value="1"/>
</dbReference>
<evidence type="ECO:0000256" key="4">
    <source>
        <dbReference type="ARBA" id="ARBA00022729"/>
    </source>
</evidence>
<reference evidence="7" key="2">
    <citation type="submission" date="2020-09" db="EMBL/GenBank/DDBJ databases">
        <authorList>
            <person name="Sun Q."/>
            <person name="Ohkuma M."/>
        </authorList>
    </citation>
    <scope>NUCLEOTIDE SEQUENCE</scope>
    <source>
        <strain evidence="7">JCM 3090</strain>
    </source>
</reference>
<gene>
    <name evidence="7" type="ORF">GCM10010123_37520</name>
</gene>
<dbReference type="InterPro" id="IPR051313">
    <property type="entry name" value="Bact_iron-sidero_bind"/>
</dbReference>
<feature type="chain" id="PRO_5035202978" evidence="5">
    <location>
        <begin position="29"/>
        <end position="319"/>
    </location>
</feature>
<keyword evidence="3" id="KW-0813">Transport</keyword>
<dbReference type="PANTHER" id="PTHR30532:SF25">
    <property type="entry name" value="IRON(III) DICITRATE-BINDING PERIPLASMIC PROTEIN"/>
    <property type="match status" value="1"/>
</dbReference>
<dbReference type="PROSITE" id="PS50983">
    <property type="entry name" value="FE_B12_PBP"/>
    <property type="match status" value="1"/>
</dbReference>
<organism evidence="7 8">
    <name type="scientific">Pilimelia anulata</name>
    <dbReference type="NCBI Taxonomy" id="53371"/>
    <lineage>
        <taxon>Bacteria</taxon>
        <taxon>Bacillati</taxon>
        <taxon>Actinomycetota</taxon>
        <taxon>Actinomycetes</taxon>
        <taxon>Micromonosporales</taxon>
        <taxon>Micromonosporaceae</taxon>
        <taxon>Pilimelia</taxon>
    </lineage>
</organism>
<keyword evidence="8" id="KW-1185">Reference proteome</keyword>
<comment type="subcellular location">
    <subcellularLocation>
        <location evidence="1">Cell envelope</location>
    </subcellularLocation>
</comment>
<dbReference type="AlphaFoldDB" id="A0A8J3B8Y9"/>
<keyword evidence="4 5" id="KW-0732">Signal</keyword>
<comment type="similarity">
    <text evidence="2">Belongs to the bacterial solute-binding protein 8 family.</text>
</comment>
<evidence type="ECO:0000313" key="8">
    <source>
        <dbReference type="Proteomes" id="UP000649739"/>
    </source>
</evidence>